<evidence type="ECO:0000256" key="7">
    <source>
        <dbReference type="ARBA" id="ARBA00022989"/>
    </source>
</evidence>
<dbReference type="InterPro" id="IPR003594">
    <property type="entry name" value="HATPase_dom"/>
</dbReference>
<keyword evidence="3" id="KW-0597">Phosphoprotein</keyword>
<dbReference type="GO" id="GO:0000155">
    <property type="term" value="F:phosphorelay sensor kinase activity"/>
    <property type="evidence" value="ECO:0007669"/>
    <property type="project" value="InterPro"/>
</dbReference>
<evidence type="ECO:0000259" key="10">
    <source>
        <dbReference type="PROSITE" id="PS50885"/>
    </source>
</evidence>
<keyword evidence="7 9" id="KW-1133">Transmembrane helix</keyword>
<dbReference type="Gene3D" id="3.30.565.10">
    <property type="entry name" value="Histidine kinase-like ATPase, C-terminal domain"/>
    <property type="match status" value="1"/>
</dbReference>
<evidence type="ECO:0000256" key="2">
    <source>
        <dbReference type="ARBA" id="ARBA00022475"/>
    </source>
</evidence>
<dbReference type="PANTHER" id="PTHR34220:SF7">
    <property type="entry name" value="SENSOR HISTIDINE KINASE YPDA"/>
    <property type="match status" value="1"/>
</dbReference>
<feature type="domain" description="HAMP" evidence="10">
    <location>
        <begin position="282"/>
        <end position="334"/>
    </location>
</feature>
<protein>
    <submittedName>
        <fullName evidence="11">Histidine kinase</fullName>
    </submittedName>
</protein>
<dbReference type="InterPro" id="IPR033479">
    <property type="entry name" value="dCache_1"/>
</dbReference>
<keyword evidence="12" id="KW-1185">Reference proteome</keyword>
<keyword evidence="2" id="KW-1003">Cell membrane</keyword>
<dbReference type="InterPro" id="IPR050640">
    <property type="entry name" value="Bact_2-comp_sensor_kinase"/>
</dbReference>
<name>A0AA96LUF1_9BACL</name>
<dbReference type="SUPFAM" id="SSF55874">
    <property type="entry name" value="ATPase domain of HSP90 chaperone/DNA topoisomerase II/histidine kinase"/>
    <property type="match status" value="1"/>
</dbReference>
<dbReference type="InterPro" id="IPR010559">
    <property type="entry name" value="Sig_transdc_His_kin_internal"/>
</dbReference>
<keyword evidence="4" id="KW-0808">Transferase</keyword>
<dbReference type="InterPro" id="IPR003660">
    <property type="entry name" value="HAMP_dom"/>
</dbReference>
<evidence type="ECO:0000256" key="6">
    <source>
        <dbReference type="ARBA" id="ARBA00022777"/>
    </source>
</evidence>
<dbReference type="EMBL" id="CP130319">
    <property type="protein sequence ID" value="WNR44845.1"/>
    <property type="molecule type" value="Genomic_DNA"/>
</dbReference>
<dbReference type="GO" id="GO:0005886">
    <property type="term" value="C:plasma membrane"/>
    <property type="evidence" value="ECO:0007669"/>
    <property type="project" value="UniProtKB-SubCell"/>
</dbReference>
<dbReference type="SMART" id="SM00304">
    <property type="entry name" value="HAMP"/>
    <property type="match status" value="1"/>
</dbReference>
<evidence type="ECO:0000256" key="3">
    <source>
        <dbReference type="ARBA" id="ARBA00022553"/>
    </source>
</evidence>
<evidence type="ECO:0000313" key="12">
    <source>
        <dbReference type="Proteomes" id="UP001304650"/>
    </source>
</evidence>
<accession>A0AA96LUF1</accession>
<dbReference type="InterPro" id="IPR036890">
    <property type="entry name" value="HATPase_C_sf"/>
</dbReference>
<proteinExistence type="predicted"/>
<reference evidence="11" key="1">
    <citation type="submission" date="2022-02" db="EMBL/GenBank/DDBJ databases">
        <title>Paenibacillus sp. MBLB1832 Whole Genome Shotgun Sequencing.</title>
        <authorList>
            <person name="Hwang C.Y."/>
            <person name="Cho E.-S."/>
            <person name="Seo M.-J."/>
        </authorList>
    </citation>
    <scope>NUCLEOTIDE SEQUENCE</scope>
    <source>
        <strain evidence="11">MBLB1832</strain>
    </source>
</reference>
<evidence type="ECO:0000256" key="9">
    <source>
        <dbReference type="SAM" id="Phobius"/>
    </source>
</evidence>
<keyword evidence="6 11" id="KW-0418">Kinase</keyword>
<evidence type="ECO:0000256" key="5">
    <source>
        <dbReference type="ARBA" id="ARBA00022692"/>
    </source>
</evidence>
<evidence type="ECO:0000256" key="8">
    <source>
        <dbReference type="ARBA" id="ARBA00023136"/>
    </source>
</evidence>
<gene>
    <name evidence="11" type="ORF">MJB10_01460</name>
</gene>
<dbReference type="Proteomes" id="UP001304650">
    <property type="component" value="Chromosome"/>
</dbReference>
<dbReference type="KEGG" id="proo:MJB10_01460"/>
<organism evidence="11 12">
    <name type="scientific">Paenibacillus roseopurpureus</name>
    <dbReference type="NCBI Taxonomy" id="2918901"/>
    <lineage>
        <taxon>Bacteria</taxon>
        <taxon>Bacillati</taxon>
        <taxon>Bacillota</taxon>
        <taxon>Bacilli</taxon>
        <taxon>Bacillales</taxon>
        <taxon>Paenibacillaceae</taxon>
        <taxon>Paenibacillus</taxon>
    </lineage>
</organism>
<dbReference type="CDD" id="cd06225">
    <property type="entry name" value="HAMP"/>
    <property type="match status" value="1"/>
</dbReference>
<sequence>MKLKTADYAGQITDQINQNLDRTFTELQRLSLVPLYDAQVVAILQKYNLKINVNTRPTFEELDKMSLYIAGSAYNRPELHGIHIIAGNGYVFTNVDPSLIKPYLDVSREEWYQRAVKADGAWTLIPQHQPSYYVNPLTTVSVARLLRDQTTSQALGVIIIDMKLDFFRSILSKVKFEEEGSLLVVNGANELVFEESRGALAPGMNGVLQGTSWTGNGVHQMRINAETYMVIRNVSDYSGLKVVSFIPVGALLKETKDLRNFTLILAAGCLVVAGLLAFYFAYQLSRPLLKLKQKMLLVQNGNFHHRVPIETQDEFGQLGIGFNRMVEEIERLVNEVYVIGLREKEAELVALQSQINPHFIYNTLESINMMAVQKGVHEVSDMVSALGRMLRYTVDRADRFVRLEEEWQFVQSYVKIQQLRYGERLLAVFDMEEEASLQHCLVPKLLLQPLVENAIYHGLDSLERGGTIWVSAAQHDNDLLLMVRDDGTGMKDEHIQQLKTSIHLPLLKEGTNRGMALRNIYQRLALLYPGAFELDIDASDGEGTAVTIIIPLKERNDGA</sequence>
<dbReference type="SUPFAM" id="SSF158472">
    <property type="entry name" value="HAMP domain-like"/>
    <property type="match status" value="1"/>
</dbReference>
<evidence type="ECO:0000256" key="1">
    <source>
        <dbReference type="ARBA" id="ARBA00004651"/>
    </source>
</evidence>
<dbReference type="Pfam" id="PF00672">
    <property type="entry name" value="HAMP"/>
    <property type="match status" value="1"/>
</dbReference>
<dbReference type="PANTHER" id="PTHR34220">
    <property type="entry name" value="SENSOR HISTIDINE KINASE YPDA"/>
    <property type="match status" value="1"/>
</dbReference>
<keyword evidence="8 9" id="KW-0472">Membrane</keyword>
<dbReference type="Pfam" id="PF02743">
    <property type="entry name" value="dCache_1"/>
    <property type="match status" value="1"/>
</dbReference>
<dbReference type="Gene3D" id="3.30.450.20">
    <property type="entry name" value="PAS domain"/>
    <property type="match status" value="2"/>
</dbReference>
<evidence type="ECO:0000256" key="4">
    <source>
        <dbReference type="ARBA" id="ARBA00022679"/>
    </source>
</evidence>
<dbReference type="PROSITE" id="PS50885">
    <property type="entry name" value="HAMP"/>
    <property type="match status" value="1"/>
</dbReference>
<evidence type="ECO:0000313" key="11">
    <source>
        <dbReference type="EMBL" id="WNR44845.1"/>
    </source>
</evidence>
<dbReference type="Pfam" id="PF06580">
    <property type="entry name" value="His_kinase"/>
    <property type="match status" value="1"/>
</dbReference>
<dbReference type="RefSeq" id="WP_314800907.1">
    <property type="nucleotide sequence ID" value="NZ_CP130319.1"/>
</dbReference>
<dbReference type="AlphaFoldDB" id="A0AA96LUF1"/>
<dbReference type="Pfam" id="PF02518">
    <property type="entry name" value="HATPase_c"/>
    <property type="match status" value="1"/>
</dbReference>
<keyword evidence="5 9" id="KW-0812">Transmembrane</keyword>
<dbReference type="Gene3D" id="6.10.340.10">
    <property type="match status" value="1"/>
</dbReference>
<comment type="subcellular location">
    <subcellularLocation>
        <location evidence="1">Cell membrane</location>
        <topology evidence="1">Multi-pass membrane protein</topology>
    </subcellularLocation>
</comment>
<feature type="transmembrane region" description="Helical" evidence="9">
    <location>
        <begin position="261"/>
        <end position="282"/>
    </location>
</feature>